<dbReference type="InterPro" id="IPR004821">
    <property type="entry name" value="Cyt_trans-like"/>
</dbReference>
<evidence type="ECO:0000256" key="15">
    <source>
        <dbReference type="ARBA" id="ARBA00093425"/>
    </source>
</evidence>
<evidence type="ECO:0000256" key="5">
    <source>
        <dbReference type="ARBA" id="ARBA00007064"/>
    </source>
</evidence>
<dbReference type="PANTHER" id="PTHR12039">
    <property type="entry name" value="NICOTINAMIDE MONONUCLEOTIDE ADENYLYLTRANSFERASE"/>
    <property type="match status" value="1"/>
</dbReference>
<comment type="subunit">
    <text evidence="6">Homotetramer.</text>
</comment>
<comment type="pathway">
    <text evidence="3 16">Cofactor biosynthesis; NAD(+) biosynthesis; NAD(+) from nicotinamide D-ribonucleotide: step 1/1.</text>
</comment>
<dbReference type="EC" id="2.7.7.18" evidence="16"/>
<dbReference type="GO" id="GO:0005524">
    <property type="term" value="F:ATP binding"/>
    <property type="evidence" value="ECO:0007669"/>
    <property type="project" value="UniProtKB-KW"/>
</dbReference>
<keyword evidence="10 16" id="KW-0547">Nucleotide-binding</keyword>
<evidence type="ECO:0000259" key="17">
    <source>
        <dbReference type="Pfam" id="PF01467"/>
    </source>
</evidence>
<dbReference type="UniPathway" id="UPA00253">
    <property type="reaction ID" value="UER00332"/>
</dbReference>
<organism evidence="18 19">
    <name type="scientific">Agrilus planipennis</name>
    <name type="common">Emerald ash borer</name>
    <name type="synonym">Agrilus marcopoli</name>
    <dbReference type="NCBI Taxonomy" id="224129"/>
    <lineage>
        <taxon>Eukaryota</taxon>
        <taxon>Metazoa</taxon>
        <taxon>Ecdysozoa</taxon>
        <taxon>Arthropoda</taxon>
        <taxon>Hexapoda</taxon>
        <taxon>Insecta</taxon>
        <taxon>Pterygota</taxon>
        <taxon>Neoptera</taxon>
        <taxon>Endopterygota</taxon>
        <taxon>Coleoptera</taxon>
        <taxon>Polyphaga</taxon>
        <taxon>Elateriformia</taxon>
        <taxon>Buprestoidea</taxon>
        <taxon>Buprestidae</taxon>
        <taxon>Agrilinae</taxon>
        <taxon>Agrilus</taxon>
    </lineage>
</organism>
<dbReference type="AlphaFoldDB" id="A0A1W4X8H3"/>
<dbReference type="KEGG" id="apln:108741920"/>
<dbReference type="GO" id="GO:0004515">
    <property type="term" value="F:nicotinate-nucleotide adenylyltransferase activity"/>
    <property type="evidence" value="ECO:0007669"/>
    <property type="project" value="UniProtKB-EC"/>
</dbReference>
<comment type="catalytic activity">
    <reaction evidence="14 16">
        <text>nicotinate beta-D-ribonucleotide + ATP + H(+) = deamido-NAD(+) + diphosphate</text>
        <dbReference type="Rhea" id="RHEA:22860"/>
        <dbReference type="ChEBI" id="CHEBI:15378"/>
        <dbReference type="ChEBI" id="CHEBI:30616"/>
        <dbReference type="ChEBI" id="CHEBI:33019"/>
        <dbReference type="ChEBI" id="CHEBI:57502"/>
        <dbReference type="ChEBI" id="CHEBI:58437"/>
        <dbReference type="EC" id="2.7.7.18"/>
    </reaction>
</comment>
<dbReference type="Pfam" id="PF01467">
    <property type="entry name" value="CTP_transf_like"/>
    <property type="match status" value="1"/>
</dbReference>
<evidence type="ECO:0000256" key="6">
    <source>
        <dbReference type="ARBA" id="ARBA00011881"/>
    </source>
</evidence>
<dbReference type="CTD" id="42987"/>
<evidence type="ECO:0000256" key="13">
    <source>
        <dbReference type="ARBA" id="ARBA00023128"/>
    </source>
</evidence>
<dbReference type="GO" id="GO:0005759">
    <property type="term" value="C:mitochondrial matrix"/>
    <property type="evidence" value="ECO:0007669"/>
    <property type="project" value="UniProtKB-ARBA"/>
</dbReference>
<reference evidence="19" key="1">
    <citation type="submission" date="2025-08" db="UniProtKB">
        <authorList>
            <consortium name="RefSeq"/>
        </authorList>
    </citation>
    <scope>IDENTIFICATION</scope>
    <source>
        <tissue evidence="19">Entire body</tissue>
    </source>
</reference>
<dbReference type="OrthoDB" id="422187at2759"/>
<keyword evidence="12 16" id="KW-0520">NAD</keyword>
<dbReference type="EC" id="2.7.7.1" evidence="16"/>
<keyword evidence="18" id="KW-1185">Reference proteome</keyword>
<protein>
    <recommendedName>
        <fullName evidence="16">Nicotinamide-nucleotide adenylyltransferase</fullName>
        <ecNumber evidence="16">2.7.7.1</ecNumber>
        <ecNumber evidence="16">2.7.7.18</ecNumber>
    </recommendedName>
</protein>
<keyword evidence="7 16" id="KW-0662">Pyridine nucleotide biosynthesis</keyword>
<comment type="similarity">
    <text evidence="5 16">Belongs to the eukaryotic NMN adenylyltransferase family.</text>
</comment>
<evidence type="ECO:0000256" key="16">
    <source>
        <dbReference type="RuleBase" id="RU362021"/>
    </source>
</evidence>
<dbReference type="GO" id="GO:0000309">
    <property type="term" value="F:nicotinamide-nucleotide adenylyltransferase activity"/>
    <property type="evidence" value="ECO:0007669"/>
    <property type="project" value="UniProtKB-EC"/>
</dbReference>
<dbReference type="CDD" id="cd09286">
    <property type="entry name" value="NMNAT_Eukarya"/>
    <property type="match status" value="1"/>
</dbReference>
<evidence type="ECO:0000256" key="12">
    <source>
        <dbReference type="ARBA" id="ARBA00023027"/>
    </source>
</evidence>
<dbReference type="InterPro" id="IPR045094">
    <property type="entry name" value="NMNAT_euk"/>
</dbReference>
<evidence type="ECO:0000256" key="8">
    <source>
        <dbReference type="ARBA" id="ARBA00022679"/>
    </source>
</evidence>
<comment type="function">
    <text evidence="15">Catalyzes the formation of NAD(+) from nicotinamide mononucleotide (NMN) and ATP. Can also use the deamidated form; nicotinic acid mononucleotide (NaMN) as substrate with the same efficiency. Can use triazofurin monophosphate (TrMP) as substrate. Can also use GTP and ITP as nucleotide donors. Also catalyzes the reverse reaction, i.e. the pyrophosphorolytic cleavage of NAD(+). For the pyrophosphorolytic activity, can use NAD(+), NADH, NaAD, nicotinic acid adenine dinucleotide phosphate (NHD), nicotinamide guanine dinucleotide (NGD) as substrates. Fails to cleave phosphorylated dinucleotides NADP(+), NADPH and NaADP(+). Protects against axonal degeneration following injury. May be involved in the maintenance of axonal integrity. Also functions as a stress-response chaperone protein that prevents toxic aggregation of proteins; this function may be independent of its NAD(+) synthesis activity.</text>
</comment>
<evidence type="ECO:0000256" key="7">
    <source>
        <dbReference type="ARBA" id="ARBA00022642"/>
    </source>
</evidence>
<evidence type="ECO:0000256" key="2">
    <source>
        <dbReference type="ARBA" id="ARBA00004173"/>
    </source>
</evidence>
<comment type="cofactor">
    <cofactor evidence="1">
        <name>Mg(2+)</name>
        <dbReference type="ChEBI" id="CHEBI:18420"/>
    </cofactor>
</comment>
<dbReference type="PANTHER" id="PTHR12039:SF0">
    <property type="entry name" value="NICOTINAMIDE-NUCLEOTIDE ADENYLYLTRANSFERASE"/>
    <property type="match status" value="1"/>
</dbReference>
<dbReference type="InterPro" id="IPR014729">
    <property type="entry name" value="Rossmann-like_a/b/a_fold"/>
</dbReference>
<evidence type="ECO:0000256" key="10">
    <source>
        <dbReference type="ARBA" id="ARBA00022741"/>
    </source>
</evidence>
<sequence>MHSTKVVLLACGSFNPPTNMHLRMFEIARDHLHRLGNYVVIGGLISPTHDSYGKSGLESSTHRLEMLRLAVLTSNWVKVSDWECRQDNWSRTRLVLQHHQNTLNSLLNSNNLNNINEDDLKWIPENIRKECTGPVQVKLLCGGDLLESFAVPNLWHEEDIAAIVGQHGLVVITRENSNPLKFIYESDLLTRYMANIIIVTEWIRNEISSTRIRRALRRSESVKYLIPDIVINYIHTNGLYGSKAEKYIEFPPLQQSTIFLTPSPSDVVIESTSPVSNSCAAICGAALFNPQSINNNNKNLSIDTVDNILNNSLKRPGQAVKVITEESGKHKVIRNNMGEVCDVKKKQISASKSCTDFNVSTKEQNKEHLHASESYMDLKASKNCDENLIKFIFTNHGIQVISDFETIV</sequence>
<name>A0A1W4X8H3_AGRPL</name>
<evidence type="ECO:0000313" key="18">
    <source>
        <dbReference type="Proteomes" id="UP000192223"/>
    </source>
</evidence>
<dbReference type="GeneID" id="108741920"/>
<evidence type="ECO:0000256" key="9">
    <source>
        <dbReference type="ARBA" id="ARBA00022695"/>
    </source>
</evidence>
<evidence type="ECO:0000256" key="1">
    <source>
        <dbReference type="ARBA" id="ARBA00001946"/>
    </source>
</evidence>
<gene>
    <name evidence="19" type="primary">LOC108741920</name>
</gene>
<feature type="domain" description="Cytidyltransferase-like" evidence="17">
    <location>
        <begin position="9"/>
        <end position="214"/>
    </location>
</feature>
<dbReference type="Proteomes" id="UP000192223">
    <property type="component" value="Unplaced"/>
</dbReference>
<dbReference type="SUPFAM" id="SSF52374">
    <property type="entry name" value="Nucleotidylyl transferase"/>
    <property type="match status" value="1"/>
</dbReference>
<dbReference type="GO" id="GO:0009435">
    <property type="term" value="P:NAD+ biosynthetic process"/>
    <property type="evidence" value="ECO:0007669"/>
    <property type="project" value="UniProtKB-UniPathway"/>
</dbReference>
<dbReference type="RefSeq" id="XP_018332396.1">
    <property type="nucleotide sequence ID" value="XM_018476894.1"/>
</dbReference>
<proteinExistence type="inferred from homology"/>
<evidence type="ECO:0000256" key="11">
    <source>
        <dbReference type="ARBA" id="ARBA00022840"/>
    </source>
</evidence>
<keyword evidence="13" id="KW-0496">Mitochondrion</keyword>
<dbReference type="Gene3D" id="3.40.50.620">
    <property type="entry name" value="HUPs"/>
    <property type="match status" value="1"/>
</dbReference>
<keyword evidence="8 16" id="KW-0808">Transferase</keyword>
<evidence type="ECO:0000256" key="4">
    <source>
        <dbReference type="ARBA" id="ARBA00005019"/>
    </source>
</evidence>
<keyword evidence="11 16" id="KW-0067">ATP-binding</keyword>
<accession>A0A1W4X8H3</accession>
<comment type="subcellular location">
    <subcellularLocation>
        <location evidence="2">Mitochondrion</location>
    </subcellularLocation>
</comment>
<dbReference type="InParanoid" id="A0A1W4X8H3"/>
<dbReference type="FunCoup" id="A0A1W4X8H3">
    <property type="interactions" value="654"/>
</dbReference>
<dbReference type="InterPro" id="IPR005248">
    <property type="entry name" value="NadD/NMNAT"/>
</dbReference>
<evidence type="ECO:0000313" key="19">
    <source>
        <dbReference type="RefSeq" id="XP_018332396.1"/>
    </source>
</evidence>
<dbReference type="STRING" id="224129.A0A1W4X8H3"/>
<dbReference type="NCBIfam" id="TIGR00482">
    <property type="entry name" value="nicotinate (nicotinamide) nucleotide adenylyltransferase"/>
    <property type="match status" value="1"/>
</dbReference>
<evidence type="ECO:0000256" key="14">
    <source>
        <dbReference type="ARBA" id="ARBA00048721"/>
    </source>
</evidence>
<comment type="catalytic activity">
    <reaction evidence="16">
        <text>beta-nicotinamide D-ribonucleotide + ATP + H(+) = diphosphate + NAD(+)</text>
        <dbReference type="Rhea" id="RHEA:21360"/>
        <dbReference type="ChEBI" id="CHEBI:14649"/>
        <dbReference type="ChEBI" id="CHEBI:15378"/>
        <dbReference type="ChEBI" id="CHEBI:30616"/>
        <dbReference type="ChEBI" id="CHEBI:33019"/>
        <dbReference type="ChEBI" id="CHEBI:57540"/>
        <dbReference type="EC" id="2.7.7.1"/>
    </reaction>
</comment>
<dbReference type="InterPro" id="IPR051182">
    <property type="entry name" value="Euk_NMN_adenylyltrnsfrase"/>
</dbReference>
<comment type="pathway">
    <text evidence="4">Cofactor biosynthesis; NAD(+) biosynthesis; deamido-NAD(+) from nicotinate D-ribonucleotide: step 1/1.</text>
</comment>
<keyword evidence="9 16" id="KW-0548">Nucleotidyltransferase</keyword>
<dbReference type="FunFam" id="3.40.50.620:FF:000221">
    <property type="entry name" value="Nicotinamide/nicotinic acid mononucleotide adenylyltransferase 3"/>
    <property type="match status" value="1"/>
</dbReference>
<evidence type="ECO:0000256" key="3">
    <source>
        <dbReference type="ARBA" id="ARBA00004658"/>
    </source>
</evidence>